<dbReference type="InterPro" id="IPR003115">
    <property type="entry name" value="ParB_N"/>
</dbReference>
<dbReference type="SUPFAM" id="SSF110849">
    <property type="entry name" value="ParB/Sulfiredoxin"/>
    <property type="match status" value="1"/>
</dbReference>
<dbReference type="InterPro" id="IPR036086">
    <property type="entry name" value="ParB/Sulfiredoxin_sf"/>
</dbReference>
<organism evidence="2">
    <name type="scientific">human gut metagenome</name>
    <dbReference type="NCBI Taxonomy" id="408170"/>
    <lineage>
        <taxon>unclassified sequences</taxon>
        <taxon>metagenomes</taxon>
        <taxon>organismal metagenomes</taxon>
    </lineage>
</organism>
<dbReference type="PANTHER" id="PTHR33375">
    <property type="entry name" value="CHROMOSOME-PARTITIONING PROTEIN PARB-RELATED"/>
    <property type="match status" value="1"/>
</dbReference>
<dbReference type="EMBL" id="AJWZ01007615">
    <property type="protein sequence ID" value="EKC56406.1"/>
    <property type="molecule type" value="Genomic_DNA"/>
</dbReference>
<sequence>MIMATTAVQAVEKNITSVALADIQPSNYNPRKNFDETSLAELAESIRQQGVLQP</sequence>
<dbReference type="GO" id="GO:0007059">
    <property type="term" value="P:chromosome segregation"/>
    <property type="evidence" value="ECO:0007669"/>
    <property type="project" value="TreeGrafter"/>
</dbReference>
<feature type="domain" description="ParB-like N-terminal" evidence="1">
    <location>
        <begin position="13"/>
        <end position="54"/>
    </location>
</feature>
<accession>K1TAT1</accession>
<proteinExistence type="predicted"/>
<reference evidence="2" key="1">
    <citation type="journal article" date="2013" name="Environ. Microbiol.">
        <title>Microbiota from the distal guts of lean and obese adolescents exhibit partial functional redundancy besides clear differences in community structure.</title>
        <authorList>
            <person name="Ferrer M."/>
            <person name="Ruiz A."/>
            <person name="Lanza F."/>
            <person name="Haange S.B."/>
            <person name="Oberbach A."/>
            <person name="Till H."/>
            <person name="Bargiela R."/>
            <person name="Campoy C."/>
            <person name="Segura M.T."/>
            <person name="Richter M."/>
            <person name="von Bergen M."/>
            <person name="Seifert J."/>
            <person name="Suarez A."/>
        </authorList>
    </citation>
    <scope>NUCLEOTIDE SEQUENCE</scope>
</reference>
<dbReference type="PANTHER" id="PTHR33375:SF1">
    <property type="entry name" value="CHROMOSOME-PARTITIONING PROTEIN PARB-RELATED"/>
    <property type="match status" value="1"/>
</dbReference>
<evidence type="ECO:0000259" key="1">
    <source>
        <dbReference type="Pfam" id="PF02195"/>
    </source>
</evidence>
<gene>
    <name evidence="2" type="ORF">OBE_11080</name>
</gene>
<comment type="caution">
    <text evidence="2">The sequence shown here is derived from an EMBL/GenBank/DDBJ whole genome shotgun (WGS) entry which is preliminary data.</text>
</comment>
<dbReference type="Pfam" id="PF02195">
    <property type="entry name" value="ParB_N"/>
    <property type="match status" value="1"/>
</dbReference>
<name>K1TAT1_9ZZZZ</name>
<evidence type="ECO:0000313" key="2">
    <source>
        <dbReference type="EMBL" id="EKC56406.1"/>
    </source>
</evidence>
<dbReference type="GO" id="GO:0005694">
    <property type="term" value="C:chromosome"/>
    <property type="evidence" value="ECO:0007669"/>
    <property type="project" value="TreeGrafter"/>
</dbReference>
<dbReference type="AlphaFoldDB" id="K1TAT1"/>
<dbReference type="Gene3D" id="3.90.1530.10">
    <property type="entry name" value="Conserved hypothetical protein from pyrococcus furiosus pfu- 392566-001, ParB domain"/>
    <property type="match status" value="1"/>
</dbReference>
<feature type="non-terminal residue" evidence="2">
    <location>
        <position position="54"/>
    </location>
</feature>
<protein>
    <submittedName>
        <fullName evidence="2">Partitioning protein</fullName>
    </submittedName>
</protein>
<dbReference type="InterPro" id="IPR050336">
    <property type="entry name" value="Chromosome_partition/occlusion"/>
</dbReference>